<evidence type="ECO:0000259" key="3">
    <source>
        <dbReference type="Pfam" id="PF02709"/>
    </source>
</evidence>
<dbReference type="Gene3D" id="3.90.550.10">
    <property type="entry name" value="Spore Coat Polysaccharide Biosynthesis Protein SpsA, Chain A"/>
    <property type="match status" value="1"/>
</dbReference>
<dbReference type="RefSeq" id="WP_253660686.1">
    <property type="nucleotide sequence ID" value="NZ_BAAAJQ010000001.1"/>
</dbReference>
<name>A0ABT1HD75_9NOCA</name>
<gene>
    <name evidence="4" type="ORF">LX13_001450</name>
</gene>
<dbReference type="EMBL" id="JAMTCJ010000002">
    <property type="protein sequence ID" value="MCP2175631.1"/>
    <property type="molecule type" value="Genomic_DNA"/>
</dbReference>
<dbReference type="InterPro" id="IPR027791">
    <property type="entry name" value="Galactosyl_T_C"/>
</dbReference>
<dbReference type="Pfam" id="PF00535">
    <property type="entry name" value="Glycos_transf_2"/>
    <property type="match status" value="1"/>
</dbReference>
<dbReference type="InterPro" id="IPR050834">
    <property type="entry name" value="Glycosyltransf_2"/>
</dbReference>
<dbReference type="Pfam" id="PF02709">
    <property type="entry name" value="Glyco_transf_7C"/>
    <property type="match status" value="1"/>
</dbReference>
<accession>A0ABT1HD75</accession>
<comment type="caution">
    <text evidence="4">The sequence shown here is derived from an EMBL/GenBank/DDBJ whole genome shotgun (WGS) entry which is preliminary data.</text>
</comment>
<dbReference type="SUPFAM" id="SSF53448">
    <property type="entry name" value="Nucleotide-diphospho-sugar transferases"/>
    <property type="match status" value="1"/>
</dbReference>
<reference evidence="4 5" key="1">
    <citation type="submission" date="2022-06" db="EMBL/GenBank/DDBJ databases">
        <title>Genomic Encyclopedia of Archaeal and Bacterial Type Strains, Phase II (KMG-II): from individual species to whole genera.</title>
        <authorList>
            <person name="Goeker M."/>
        </authorList>
    </citation>
    <scope>NUCLEOTIDE SEQUENCE [LARGE SCALE GENOMIC DNA]</scope>
    <source>
        <strain evidence="4 5">DSM 44693</strain>
    </source>
</reference>
<feature type="domain" description="Glycosyltransferase 2-like" evidence="2">
    <location>
        <begin position="33"/>
        <end position="151"/>
    </location>
</feature>
<dbReference type="InterPro" id="IPR029044">
    <property type="entry name" value="Nucleotide-diphossugar_trans"/>
</dbReference>
<proteinExistence type="predicted"/>
<dbReference type="Proteomes" id="UP001206895">
    <property type="component" value="Unassembled WGS sequence"/>
</dbReference>
<evidence type="ECO:0000256" key="1">
    <source>
        <dbReference type="ARBA" id="ARBA00022679"/>
    </source>
</evidence>
<dbReference type="InterPro" id="IPR001173">
    <property type="entry name" value="Glyco_trans_2-like"/>
</dbReference>
<keyword evidence="1" id="KW-0808">Transferase</keyword>
<sequence length="454" mass="49138">MNDPLSLPGGHWVVPGNRWDLVPDEPRPPATVTVVVPHYRQQAQLDRLLEALTLQTHPASLLQVVIADDGSPTPPDVGAYRDRLDLTVVRQADHGFRAAAARNLGASAADGEILCFLDADTVPEPAYVENATRLPAAVPDALTVGRRRHADLTGWDPTDLRAWFSEGADAPPELTEPGWLRDAYAGSRDLLDADRRSYRFIISAVMTCARSLFDEVGRFEESFTSYGGEDWEFAHRAFDAGAVFAHVRDAVAWHDGPDWAERTGEDRQDKNLEAMALAPLVTDPAARTHGVVYAVPQTVAIVDTTDHSAASLLVTVGSLVTSGDTQVWISGPDAAALRAQWGDVDARIHVGVPENTRRSRFVVEVRGRVRLGPGSLDRLIDLVDSTDVGRVVVGAQDAPALTLTTSRSAARARRWAGTLDVDTDDLADDLFGTAVVGPADVDISDVELHPRLAW</sequence>
<evidence type="ECO:0000313" key="5">
    <source>
        <dbReference type="Proteomes" id="UP001206895"/>
    </source>
</evidence>
<evidence type="ECO:0000313" key="4">
    <source>
        <dbReference type="EMBL" id="MCP2175631.1"/>
    </source>
</evidence>
<keyword evidence="5" id="KW-1185">Reference proteome</keyword>
<evidence type="ECO:0000259" key="2">
    <source>
        <dbReference type="Pfam" id="PF00535"/>
    </source>
</evidence>
<dbReference type="PANTHER" id="PTHR43685:SF2">
    <property type="entry name" value="GLYCOSYLTRANSFERASE 2-LIKE DOMAIN-CONTAINING PROTEIN"/>
    <property type="match status" value="1"/>
</dbReference>
<feature type="domain" description="Galactosyltransferase C-terminal" evidence="3">
    <location>
        <begin position="197"/>
        <end position="242"/>
    </location>
</feature>
<dbReference type="PANTHER" id="PTHR43685">
    <property type="entry name" value="GLYCOSYLTRANSFERASE"/>
    <property type="match status" value="1"/>
</dbReference>
<organism evidence="4 5">
    <name type="scientific">Williamsia maris</name>
    <dbReference type="NCBI Taxonomy" id="72806"/>
    <lineage>
        <taxon>Bacteria</taxon>
        <taxon>Bacillati</taxon>
        <taxon>Actinomycetota</taxon>
        <taxon>Actinomycetes</taxon>
        <taxon>Mycobacteriales</taxon>
        <taxon>Nocardiaceae</taxon>
        <taxon>Williamsia</taxon>
    </lineage>
</organism>
<protein>
    <submittedName>
        <fullName evidence="4">Glycosyltransferase involved in cell wall bisynthesis</fullName>
    </submittedName>
</protein>